<organism evidence="1 2">
    <name type="scientific">Caenorhabditis japonica</name>
    <dbReference type="NCBI Taxonomy" id="281687"/>
    <lineage>
        <taxon>Eukaryota</taxon>
        <taxon>Metazoa</taxon>
        <taxon>Ecdysozoa</taxon>
        <taxon>Nematoda</taxon>
        <taxon>Chromadorea</taxon>
        <taxon>Rhabditida</taxon>
        <taxon>Rhabditina</taxon>
        <taxon>Rhabditomorpha</taxon>
        <taxon>Rhabditoidea</taxon>
        <taxon>Rhabditidae</taxon>
        <taxon>Peloderinae</taxon>
        <taxon>Caenorhabditis</taxon>
    </lineage>
</organism>
<evidence type="ECO:0000313" key="2">
    <source>
        <dbReference type="Proteomes" id="UP000005237"/>
    </source>
</evidence>
<dbReference type="EnsemblMetazoa" id="CJA34590.1">
    <property type="protein sequence ID" value="CJA34590.1"/>
    <property type="gene ID" value="WBGene00210437"/>
</dbReference>
<proteinExistence type="predicted"/>
<reference evidence="1" key="2">
    <citation type="submission" date="2022-06" db="UniProtKB">
        <authorList>
            <consortium name="EnsemblMetazoa"/>
        </authorList>
    </citation>
    <scope>IDENTIFICATION</scope>
    <source>
        <strain evidence="1">DF5081</strain>
    </source>
</reference>
<sequence length="53" mass="6128">KSERRKVTVTDLYVFAISPSFLQRNQVKTKTMMMNEECGVVAIVVLDDVFSFR</sequence>
<keyword evidence="2" id="KW-1185">Reference proteome</keyword>
<protein>
    <submittedName>
        <fullName evidence="1">Uncharacterized protein</fullName>
    </submittedName>
</protein>
<reference evidence="2" key="1">
    <citation type="submission" date="2010-08" db="EMBL/GenBank/DDBJ databases">
        <authorList>
            <consortium name="Caenorhabditis japonica Sequencing Consortium"/>
            <person name="Wilson R.K."/>
        </authorList>
    </citation>
    <scope>NUCLEOTIDE SEQUENCE [LARGE SCALE GENOMIC DNA]</scope>
    <source>
        <strain evidence="2">DF5081</strain>
    </source>
</reference>
<dbReference type="AlphaFoldDB" id="A0A8R1EGQ3"/>
<evidence type="ECO:0000313" key="1">
    <source>
        <dbReference type="EnsemblMetazoa" id="CJA34590.1"/>
    </source>
</evidence>
<accession>A0A8R1EGQ3</accession>
<dbReference type="Proteomes" id="UP000005237">
    <property type="component" value="Unassembled WGS sequence"/>
</dbReference>
<name>A0A8R1EGQ3_CAEJA</name>